<dbReference type="AlphaFoldDB" id="A0AB72WXA6"/>
<evidence type="ECO:0000313" key="2">
    <source>
        <dbReference type="Proteomes" id="UP001189225"/>
    </source>
</evidence>
<dbReference type="Proteomes" id="UP001189225">
    <property type="component" value="Unassembled WGS sequence"/>
</dbReference>
<sequence>MTQQSALSRILETSAKAFIPAALGRNNWMKDEAQRVIDTTRKHWGIGAAK</sequence>
<reference evidence="1 2" key="1">
    <citation type="submission" date="2023-07" db="EMBL/GenBank/DDBJ databases">
        <authorList>
            <person name="Peeters C."/>
        </authorList>
    </citation>
    <scope>NUCLEOTIDE SEQUENCE [LARGE SCALE GENOMIC DNA]</scope>
    <source>
        <strain evidence="1 2">R-16034</strain>
    </source>
</reference>
<protein>
    <submittedName>
        <fullName evidence="1">Uncharacterized protein</fullName>
    </submittedName>
</protein>
<dbReference type="RefSeq" id="WP_316898797.1">
    <property type="nucleotide sequence ID" value="NZ_CATWHI010000001.1"/>
</dbReference>
<dbReference type="EMBL" id="CATWHI010000001">
    <property type="protein sequence ID" value="CAJ0737825.1"/>
    <property type="molecule type" value="Genomic_DNA"/>
</dbReference>
<gene>
    <name evidence="1" type="ORF">R16034_00861</name>
</gene>
<organism evidence="1 2">
    <name type="scientific">Ralstonia edaphi</name>
    <dbReference type="NCBI Taxonomy" id="3058599"/>
    <lineage>
        <taxon>Bacteria</taxon>
        <taxon>Pseudomonadati</taxon>
        <taxon>Pseudomonadota</taxon>
        <taxon>Betaproteobacteria</taxon>
        <taxon>Burkholderiales</taxon>
        <taxon>Burkholderiaceae</taxon>
        <taxon>Ralstonia</taxon>
    </lineage>
</organism>
<proteinExistence type="predicted"/>
<keyword evidence="2" id="KW-1185">Reference proteome</keyword>
<evidence type="ECO:0000313" key="1">
    <source>
        <dbReference type="EMBL" id="CAJ0737825.1"/>
    </source>
</evidence>
<comment type="caution">
    <text evidence="1">The sequence shown here is derived from an EMBL/GenBank/DDBJ whole genome shotgun (WGS) entry which is preliminary data.</text>
</comment>
<accession>A0AB72WXA6</accession>
<name>A0AB72WXA6_9RALS</name>